<keyword evidence="1" id="KW-0813">Transport</keyword>
<dbReference type="Pfam" id="PF00005">
    <property type="entry name" value="ABC_tran"/>
    <property type="match status" value="1"/>
</dbReference>
<proteinExistence type="predicted"/>
<organism evidence="5 6">
    <name type="scientific">Halovulum dunhuangense</name>
    <dbReference type="NCBI Taxonomy" id="1505036"/>
    <lineage>
        <taxon>Bacteria</taxon>
        <taxon>Pseudomonadati</taxon>
        <taxon>Pseudomonadota</taxon>
        <taxon>Alphaproteobacteria</taxon>
        <taxon>Rhodobacterales</taxon>
        <taxon>Paracoccaceae</taxon>
        <taxon>Halovulum</taxon>
    </lineage>
</organism>
<comment type="caution">
    <text evidence="5">The sequence shown here is derived from an EMBL/GenBank/DDBJ whole genome shotgun (WGS) entry which is preliminary data.</text>
</comment>
<dbReference type="InterPro" id="IPR003439">
    <property type="entry name" value="ABC_transporter-like_ATP-bd"/>
</dbReference>
<dbReference type="Gene3D" id="3.40.50.300">
    <property type="entry name" value="P-loop containing nucleotide triphosphate hydrolases"/>
    <property type="match status" value="1"/>
</dbReference>
<dbReference type="PROSITE" id="PS50893">
    <property type="entry name" value="ABC_TRANSPORTER_2"/>
    <property type="match status" value="1"/>
</dbReference>
<dbReference type="SMART" id="SM00382">
    <property type="entry name" value="AAA"/>
    <property type="match status" value="1"/>
</dbReference>
<dbReference type="GO" id="GO:0016887">
    <property type="term" value="F:ATP hydrolysis activity"/>
    <property type="evidence" value="ECO:0007669"/>
    <property type="project" value="InterPro"/>
</dbReference>
<dbReference type="GO" id="GO:0005524">
    <property type="term" value="F:ATP binding"/>
    <property type="evidence" value="ECO:0007669"/>
    <property type="project" value="UniProtKB-KW"/>
</dbReference>
<feature type="domain" description="ABC transporter" evidence="4">
    <location>
        <begin position="8"/>
        <end position="244"/>
    </location>
</feature>
<keyword evidence="2" id="KW-0547">Nucleotide-binding</keyword>
<sequence length="255" mass="27760">MEPRETIIEVRGLVNRFGDHVVHDGLDLDVHRGEVLGVVGGSGTGKSVLLRSIVGLIRPAAGTVRAFGQDVTAGRQKGAAVQTRWGVMFQDGALFSSLTVRQNVEAPMRELMDLPADLRRGLADLKISMVGLKPVARDNYPSELSGGMRKRAGLARALALDPEIVFLDEPTAGLDPIGASEFDELIRRLQQAMGLTVFMVTHDLDSLHAICDRIAVLAERKVLVTGTMREMLEVDHPWVHEYFHGPRARAAQASA</sequence>
<evidence type="ECO:0000313" key="6">
    <source>
        <dbReference type="Proteomes" id="UP000572377"/>
    </source>
</evidence>
<dbReference type="PROSITE" id="PS00211">
    <property type="entry name" value="ABC_TRANSPORTER_1"/>
    <property type="match status" value="1"/>
</dbReference>
<evidence type="ECO:0000313" key="5">
    <source>
        <dbReference type="EMBL" id="NNU80881.1"/>
    </source>
</evidence>
<keyword evidence="3 5" id="KW-0067">ATP-binding</keyword>
<dbReference type="AlphaFoldDB" id="A0A849L3Z7"/>
<dbReference type="CDD" id="cd03261">
    <property type="entry name" value="ABC_Org_Solvent_Resistant"/>
    <property type="match status" value="1"/>
</dbReference>
<dbReference type="EMBL" id="JABFBC010000001">
    <property type="protein sequence ID" value="NNU80881.1"/>
    <property type="molecule type" value="Genomic_DNA"/>
</dbReference>
<accession>A0A849L3Z7</accession>
<evidence type="ECO:0000259" key="4">
    <source>
        <dbReference type="PROSITE" id="PS50893"/>
    </source>
</evidence>
<gene>
    <name evidence="5" type="ORF">HMH01_10565</name>
</gene>
<reference evidence="5 6" key="1">
    <citation type="submission" date="2020-05" db="EMBL/GenBank/DDBJ databases">
        <title>Gimesia benthica sp. nov., a novel planctomycete isolated from a deep-sea water sample of the Northwest Indian Ocean.</title>
        <authorList>
            <person name="Wang J."/>
            <person name="Ruan C."/>
            <person name="Song L."/>
            <person name="Zhu Y."/>
            <person name="Li A."/>
            <person name="Zheng X."/>
            <person name="Wang L."/>
            <person name="Lu Z."/>
            <person name="Huang Y."/>
            <person name="Du W."/>
            <person name="Zhou Y."/>
            <person name="Huang L."/>
            <person name="Dai X."/>
        </authorList>
    </citation>
    <scope>NUCLEOTIDE SEQUENCE [LARGE SCALE GENOMIC DNA]</scope>
    <source>
        <strain evidence="5 6">YYQ-30</strain>
    </source>
</reference>
<evidence type="ECO:0000256" key="1">
    <source>
        <dbReference type="ARBA" id="ARBA00022448"/>
    </source>
</evidence>
<protein>
    <submittedName>
        <fullName evidence="5">ABC transporter ATP-binding protein</fullName>
    </submittedName>
</protein>
<dbReference type="Proteomes" id="UP000572377">
    <property type="component" value="Unassembled WGS sequence"/>
</dbReference>
<dbReference type="PANTHER" id="PTHR43023:SF3">
    <property type="entry name" value="PROTEIN TRIGALACTOSYLDIACYLGLYCEROL 3, CHLOROPLASTIC"/>
    <property type="match status" value="1"/>
</dbReference>
<keyword evidence="6" id="KW-1185">Reference proteome</keyword>
<dbReference type="SUPFAM" id="SSF52540">
    <property type="entry name" value="P-loop containing nucleoside triphosphate hydrolases"/>
    <property type="match status" value="1"/>
</dbReference>
<evidence type="ECO:0000256" key="3">
    <source>
        <dbReference type="ARBA" id="ARBA00022840"/>
    </source>
</evidence>
<evidence type="ECO:0000256" key="2">
    <source>
        <dbReference type="ARBA" id="ARBA00022741"/>
    </source>
</evidence>
<dbReference type="RefSeq" id="WP_171325089.1">
    <property type="nucleotide sequence ID" value="NZ_JABFBC010000001.1"/>
</dbReference>
<dbReference type="InterPro" id="IPR003593">
    <property type="entry name" value="AAA+_ATPase"/>
</dbReference>
<dbReference type="InterPro" id="IPR017871">
    <property type="entry name" value="ABC_transporter-like_CS"/>
</dbReference>
<dbReference type="InterPro" id="IPR027417">
    <property type="entry name" value="P-loop_NTPase"/>
</dbReference>
<name>A0A849L3Z7_9RHOB</name>
<dbReference type="PANTHER" id="PTHR43023">
    <property type="entry name" value="PROTEIN TRIGALACTOSYLDIACYLGLYCEROL 3, CHLOROPLASTIC"/>
    <property type="match status" value="1"/>
</dbReference>